<evidence type="ECO:0000256" key="3">
    <source>
        <dbReference type="ARBA" id="ARBA00022989"/>
    </source>
</evidence>
<dbReference type="PANTHER" id="PTHR43077">
    <property type="entry name" value="TRANSPORT PERMEASE YVFS-RELATED"/>
    <property type="match status" value="1"/>
</dbReference>
<sequence length="714" mass="80340">MKSILEIFKNDIRVIKEKLKTLAIIIGLIILPSAYAWPNILAAWDPYAHVDQIKVAIVSEDNGYDMQGKNLNIGENLVDNLKSNKALDWVFEKDRHSAEEGVKRGDYYASIVVPEDFTEKITSISRGEPTKANVEYTVNEKINAISPKITNSGASAVVNNINKTFVETANGIIFEKLHEIGISAENNLPQIEKLKETMFHINDNFSDYENILSEVIVKVENGSLLIERANNILPEVDAAASKGILLANKAGFAIDNLQSFNNTLIPTIDKHFNNVENVTDFANETATYIKNNPKDTKSIENKITTLNSRLDSVENRLNNINEILLYINDLSGNNLFSNQIEKIENIRTTNQELISHNNKLLEVLKNYDESRDEHFDRFITITEELNSKVTNFRSSFDNTISPKIDEILKKSEDVSGLAENLFYNLEQEIPNINDKLVSASYKVADVHSKLLNINQKMPEMRSKLSEVVSKIKEVDSKVNLDDLLNLLNTDYKKQSEFFAKPVELKENKLYHIENYGSAMTPFYTALAIWVGSLLMSSLLTTKVVSEKNYRPYEKYLGRGLLFFGISLLQSLIIVLGNIYILGVQTPSKIVFIGYSLIVSLAFCSIVYTIVSVFGNVGKAICIILLVIQMGASGSTFPIQMTSEFFQNLYPKIPFTYAVSLLREAVGGVYLPVASKDIKMLLFYFIIALFIGIVVKLVAEKLPEKPEDTKPNIFL</sequence>
<keyword evidence="9" id="KW-1185">Reference proteome</keyword>
<organism evidence="8 9">
    <name type="scientific">Gemelliphila palaticanis</name>
    <dbReference type="NCBI Taxonomy" id="81950"/>
    <lineage>
        <taxon>Bacteria</taxon>
        <taxon>Bacillati</taxon>
        <taxon>Bacillota</taxon>
        <taxon>Bacilli</taxon>
        <taxon>Bacillales</taxon>
        <taxon>Gemellaceae</taxon>
        <taxon>Gemelliphila</taxon>
    </lineage>
</organism>
<evidence type="ECO:0000256" key="6">
    <source>
        <dbReference type="SAM" id="Phobius"/>
    </source>
</evidence>
<comment type="subcellular location">
    <subcellularLocation>
        <location evidence="1">Membrane</location>
        <topology evidence="1">Multi-pass membrane protein</topology>
    </subcellularLocation>
</comment>
<evidence type="ECO:0000256" key="1">
    <source>
        <dbReference type="ARBA" id="ARBA00004141"/>
    </source>
</evidence>
<accession>A0ABX2T356</accession>
<evidence type="ECO:0000256" key="5">
    <source>
        <dbReference type="SAM" id="Coils"/>
    </source>
</evidence>
<feature type="transmembrane region" description="Helical" evidence="6">
    <location>
        <begin position="620"/>
        <end position="640"/>
    </location>
</feature>
<feature type="transmembrane region" description="Helical" evidence="6">
    <location>
        <begin position="589"/>
        <end position="613"/>
    </location>
</feature>
<reference evidence="8 9" key="1">
    <citation type="submission" date="2020-07" db="EMBL/GenBank/DDBJ databases">
        <title>MOT database genomes.</title>
        <authorList>
            <person name="Joseph S."/>
            <person name="Aduse-Opoku J."/>
            <person name="Hashim A."/>
            <person name="Wade W."/>
            <person name="Curtis M."/>
        </authorList>
    </citation>
    <scope>NUCLEOTIDE SEQUENCE [LARGE SCALE GENOMIC DNA]</scope>
    <source>
        <strain evidence="8 9">CIP 106318</strain>
    </source>
</reference>
<dbReference type="NCBIfam" id="TIGR03061">
    <property type="entry name" value="pip_yhgE_Nterm"/>
    <property type="match status" value="1"/>
</dbReference>
<name>A0ABX2T356_9BACL</name>
<dbReference type="NCBIfam" id="TIGR03062">
    <property type="entry name" value="pip_yhgE_Cterm"/>
    <property type="match status" value="1"/>
</dbReference>
<evidence type="ECO:0000256" key="2">
    <source>
        <dbReference type="ARBA" id="ARBA00022692"/>
    </source>
</evidence>
<comment type="caution">
    <text evidence="8">The sequence shown here is derived from an EMBL/GenBank/DDBJ whole genome shotgun (WGS) entry which is preliminary data.</text>
</comment>
<dbReference type="InterPro" id="IPR017500">
    <property type="entry name" value="Phage_infect_YhgE_N"/>
</dbReference>
<dbReference type="InterPro" id="IPR013525">
    <property type="entry name" value="ABC2_TM"/>
</dbReference>
<feature type="transmembrane region" description="Helical" evidence="6">
    <location>
        <begin position="522"/>
        <end position="539"/>
    </location>
</feature>
<dbReference type="RefSeq" id="WP_179941240.1">
    <property type="nucleotide sequence ID" value="NZ_JACBYF010000006.1"/>
</dbReference>
<proteinExistence type="predicted"/>
<feature type="coiled-coil region" evidence="5">
    <location>
        <begin position="296"/>
        <end position="323"/>
    </location>
</feature>
<evidence type="ECO:0000313" key="8">
    <source>
        <dbReference type="EMBL" id="NYS47456.1"/>
    </source>
</evidence>
<dbReference type="Gene3D" id="3.40.1710.10">
    <property type="entry name" value="abc type-2 transporter like domain"/>
    <property type="match status" value="1"/>
</dbReference>
<feature type="transmembrane region" description="Helical" evidence="6">
    <location>
        <begin position="560"/>
        <end position="583"/>
    </location>
</feature>
<evidence type="ECO:0000259" key="7">
    <source>
        <dbReference type="Pfam" id="PF12698"/>
    </source>
</evidence>
<keyword evidence="4 6" id="KW-0472">Membrane</keyword>
<dbReference type="Pfam" id="PF12698">
    <property type="entry name" value="ABC2_membrane_3"/>
    <property type="match status" value="2"/>
</dbReference>
<keyword evidence="3 6" id="KW-1133">Transmembrane helix</keyword>
<feature type="domain" description="ABC-2 type transporter transmembrane" evidence="7">
    <location>
        <begin position="400"/>
        <end position="692"/>
    </location>
</feature>
<dbReference type="Proteomes" id="UP000531840">
    <property type="component" value="Unassembled WGS sequence"/>
</dbReference>
<dbReference type="EMBL" id="JACBYF010000006">
    <property type="protein sequence ID" value="NYS47456.1"/>
    <property type="molecule type" value="Genomic_DNA"/>
</dbReference>
<feature type="transmembrane region" description="Helical" evidence="6">
    <location>
        <begin position="680"/>
        <end position="698"/>
    </location>
</feature>
<evidence type="ECO:0000256" key="4">
    <source>
        <dbReference type="ARBA" id="ARBA00023136"/>
    </source>
</evidence>
<dbReference type="InterPro" id="IPR051328">
    <property type="entry name" value="T7SS_ABC-Transporter"/>
</dbReference>
<evidence type="ECO:0000313" key="9">
    <source>
        <dbReference type="Proteomes" id="UP000531840"/>
    </source>
</evidence>
<dbReference type="PANTHER" id="PTHR43077:SF10">
    <property type="entry name" value="TRANSPORT PERMEASE PROTEIN"/>
    <property type="match status" value="1"/>
</dbReference>
<dbReference type="SUPFAM" id="SSF58104">
    <property type="entry name" value="Methyl-accepting chemotaxis protein (MCP) signaling domain"/>
    <property type="match status" value="1"/>
</dbReference>
<gene>
    <name evidence="8" type="ORF">HZY85_04510</name>
</gene>
<dbReference type="InterPro" id="IPR017501">
    <property type="entry name" value="Phage_infect_YhgE_C"/>
</dbReference>
<keyword evidence="5" id="KW-0175">Coiled coil</keyword>
<keyword evidence="2 6" id="KW-0812">Transmembrane</keyword>
<feature type="domain" description="ABC-2 type transporter transmembrane" evidence="7">
    <location>
        <begin position="26"/>
        <end position="165"/>
    </location>
</feature>
<protein>
    <submittedName>
        <fullName evidence="8">YhgE/Pip domain-containing protein</fullName>
    </submittedName>
</protein>